<evidence type="ECO:0000313" key="2">
    <source>
        <dbReference type="EMBL" id="GAA0940727.1"/>
    </source>
</evidence>
<dbReference type="InterPro" id="IPR029063">
    <property type="entry name" value="SAM-dependent_MTases_sf"/>
</dbReference>
<dbReference type="Gene3D" id="3.40.50.150">
    <property type="entry name" value="Vaccinia Virus protein VP39"/>
    <property type="match status" value="1"/>
</dbReference>
<dbReference type="RefSeq" id="WP_343942579.1">
    <property type="nucleotide sequence ID" value="NZ_BAAAHP010000099.1"/>
</dbReference>
<organism evidence="2 3">
    <name type="scientific">Pseudonocardia zijingensis</name>
    <dbReference type="NCBI Taxonomy" id="153376"/>
    <lineage>
        <taxon>Bacteria</taxon>
        <taxon>Bacillati</taxon>
        <taxon>Actinomycetota</taxon>
        <taxon>Actinomycetes</taxon>
        <taxon>Pseudonocardiales</taxon>
        <taxon>Pseudonocardiaceae</taxon>
        <taxon>Pseudonocardia</taxon>
    </lineage>
</organism>
<evidence type="ECO:0000256" key="1">
    <source>
        <dbReference type="ARBA" id="ARBA00023115"/>
    </source>
</evidence>
<dbReference type="PANTHER" id="PTHR43317:SF3">
    <property type="entry name" value="BLR2883 PROTEIN"/>
    <property type="match status" value="1"/>
</dbReference>
<gene>
    <name evidence="2" type="ORF">GCM10009559_35890</name>
</gene>
<evidence type="ECO:0000313" key="3">
    <source>
        <dbReference type="Proteomes" id="UP001499967"/>
    </source>
</evidence>
<dbReference type="Pfam" id="PF01564">
    <property type="entry name" value="Spermine_synth"/>
    <property type="match status" value="1"/>
</dbReference>
<dbReference type="PANTHER" id="PTHR43317">
    <property type="entry name" value="THERMOSPERMINE SYNTHASE ACAULIS5"/>
    <property type="match status" value="1"/>
</dbReference>
<keyword evidence="3" id="KW-1185">Reference proteome</keyword>
<name>A0ABP4AWG2_9PSEU</name>
<dbReference type="Proteomes" id="UP001499967">
    <property type="component" value="Unassembled WGS sequence"/>
</dbReference>
<protein>
    <submittedName>
        <fullName evidence="2">Spermidine synthase</fullName>
    </submittedName>
</protein>
<dbReference type="SUPFAM" id="SSF53335">
    <property type="entry name" value="S-adenosyl-L-methionine-dependent methyltransferases"/>
    <property type="match status" value="1"/>
</dbReference>
<sequence>MSTEAQVVERTTGHAGELVLRRVGDHHEIVANGVFLMDTRGGSSERLLVTATADRMPAPGRMLIGGLGVGFSLAAALKHPAVTAVEVVEREPAVVRWNRGHLAPLHGDALADPRVTVREADVADRIATAEPGAFDAICLDTDNGPDWLVSPANARLYTDSGLAAAARALAPGGVLAVWSAAPSPALVARMGGLFTETTTLEVPVERGAPDVVTLGVGPRREG</sequence>
<dbReference type="EMBL" id="BAAAHP010000099">
    <property type="protein sequence ID" value="GAA0940727.1"/>
    <property type="molecule type" value="Genomic_DNA"/>
</dbReference>
<accession>A0ABP4AWG2</accession>
<proteinExistence type="predicted"/>
<reference evidence="3" key="1">
    <citation type="journal article" date="2019" name="Int. J. Syst. Evol. Microbiol.">
        <title>The Global Catalogue of Microorganisms (GCM) 10K type strain sequencing project: providing services to taxonomists for standard genome sequencing and annotation.</title>
        <authorList>
            <consortium name="The Broad Institute Genomics Platform"/>
            <consortium name="The Broad Institute Genome Sequencing Center for Infectious Disease"/>
            <person name="Wu L."/>
            <person name="Ma J."/>
        </authorList>
    </citation>
    <scope>NUCLEOTIDE SEQUENCE [LARGE SCALE GENOMIC DNA]</scope>
    <source>
        <strain evidence="3">JCM 11117</strain>
    </source>
</reference>
<keyword evidence="1" id="KW-0620">Polyamine biosynthesis</keyword>
<comment type="caution">
    <text evidence="2">The sequence shown here is derived from an EMBL/GenBank/DDBJ whole genome shotgun (WGS) entry which is preliminary data.</text>
</comment>